<reference evidence="6" key="1">
    <citation type="submission" date="2025-08" db="UniProtKB">
        <authorList>
            <consortium name="RefSeq"/>
        </authorList>
    </citation>
    <scope>IDENTIFICATION</scope>
    <source>
        <tissue evidence="6">Whole sample</tissue>
    </source>
</reference>
<evidence type="ECO:0000256" key="3">
    <source>
        <dbReference type="ARBA" id="ARBA00023274"/>
    </source>
</evidence>
<evidence type="ECO:0000256" key="2">
    <source>
        <dbReference type="ARBA" id="ARBA00022980"/>
    </source>
</evidence>
<dbReference type="Gene3D" id="3.40.50.790">
    <property type="match status" value="1"/>
</dbReference>
<comment type="similarity">
    <text evidence="1">Belongs to the universal ribosomal protein uL1 family.</text>
</comment>
<dbReference type="Gene3D" id="3.30.190.20">
    <property type="match status" value="1"/>
</dbReference>
<keyword evidence="3" id="KW-0687">Ribonucleoprotein</keyword>
<evidence type="ECO:0000256" key="1">
    <source>
        <dbReference type="ARBA" id="ARBA00010531"/>
    </source>
</evidence>
<dbReference type="AlphaFoldDB" id="A0A8B8CG42"/>
<dbReference type="InterPro" id="IPR023674">
    <property type="entry name" value="Ribosomal_uL1-like"/>
</dbReference>
<proteinExistence type="inferred from homology"/>
<feature type="compositionally biased region" description="Basic and acidic residues" evidence="4">
    <location>
        <begin position="328"/>
        <end position="345"/>
    </location>
</feature>
<evidence type="ECO:0000313" key="5">
    <source>
        <dbReference type="Proteomes" id="UP000694844"/>
    </source>
</evidence>
<dbReference type="RefSeq" id="XP_022314675.1">
    <property type="nucleotide sequence ID" value="XM_022458967.1"/>
</dbReference>
<gene>
    <name evidence="6" type="primary">LOC111119112</name>
</gene>
<dbReference type="KEGG" id="cvn:111119112"/>
<accession>A0A8B8CG42</accession>
<dbReference type="GO" id="GO:0005840">
    <property type="term" value="C:ribosome"/>
    <property type="evidence" value="ECO:0007669"/>
    <property type="project" value="UniProtKB-KW"/>
</dbReference>
<name>A0A8B8CG42_CRAVI</name>
<feature type="region of interest" description="Disordered" evidence="4">
    <location>
        <begin position="319"/>
        <end position="352"/>
    </location>
</feature>
<sequence length="352" mass="40847">MATTIAHRLCRVQSISKFLNATVPVVVPVCYRSKKDRVRNYKDSTKKNVWTPRKKRTIFEEKKQDAEFASRVPDDSVFLMDLFPESEFSIDEAIKLQRDYADPYILNNMSGVIYLDILCNMKTKKQTKFIGEFSEKLFFPHTFEVNLPRRCFVVCKTDEEAVTAQRLGAEFAGDETLLQRLDRKKGNISIGDFDIVLCTTEMQEALYSWRQYLKNIYPSTETFSIGDNVEEMMLKQRELVSYTCKKEGALGKIQVPIGTLNMEIDQIMENYDFFFSSLLNHPKMKQVKSGENFVTSARLLVPPCPEQLKIRDEELRRIVTPENMTQKPQKDKEEDRENVDSERFTGDLLVTA</sequence>
<organism evidence="5 6">
    <name type="scientific">Crassostrea virginica</name>
    <name type="common">Eastern oyster</name>
    <dbReference type="NCBI Taxonomy" id="6565"/>
    <lineage>
        <taxon>Eukaryota</taxon>
        <taxon>Metazoa</taxon>
        <taxon>Spiralia</taxon>
        <taxon>Lophotrochozoa</taxon>
        <taxon>Mollusca</taxon>
        <taxon>Bivalvia</taxon>
        <taxon>Autobranchia</taxon>
        <taxon>Pteriomorphia</taxon>
        <taxon>Ostreida</taxon>
        <taxon>Ostreoidea</taxon>
        <taxon>Ostreidae</taxon>
        <taxon>Crassostrea</taxon>
    </lineage>
</organism>
<dbReference type="GO" id="GO:1990904">
    <property type="term" value="C:ribonucleoprotein complex"/>
    <property type="evidence" value="ECO:0007669"/>
    <property type="project" value="UniProtKB-KW"/>
</dbReference>
<dbReference type="InterPro" id="IPR016095">
    <property type="entry name" value="Ribosomal_uL1_3-a/b-sand"/>
</dbReference>
<evidence type="ECO:0000313" key="6">
    <source>
        <dbReference type="RefSeq" id="XP_022314675.1"/>
    </source>
</evidence>
<dbReference type="PANTHER" id="PTHR36427:SF3">
    <property type="entry name" value="LARGE RIBOSOMAL SUBUNIT PROTEIN UL1M"/>
    <property type="match status" value="1"/>
</dbReference>
<dbReference type="GeneID" id="111119112"/>
<protein>
    <submittedName>
        <fullName evidence="6">Uncharacterized protein LOC111119112</fullName>
    </submittedName>
</protein>
<dbReference type="OrthoDB" id="1747252at2759"/>
<dbReference type="Proteomes" id="UP000694844">
    <property type="component" value="Chromosome 2"/>
</dbReference>
<dbReference type="PANTHER" id="PTHR36427">
    <property type="entry name" value="54S RIBOSOMAL PROTEIN L1, MITOCHONDRIAL"/>
    <property type="match status" value="1"/>
</dbReference>
<keyword evidence="5" id="KW-1185">Reference proteome</keyword>
<keyword evidence="2" id="KW-0689">Ribosomal protein</keyword>
<dbReference type="InterPro" id="IPR028364">
    <property type="entry name" value="Ribosomal_uL1/biogenesis"/>
</dbReference>
<dbReference type="Pfam" id="PF00687">
    <property type="entry name" value="Ribosomal_L1"/>
    <property type="match status" value="1"/>
</dbReference>
<dbReference type="SUPFAM" id="SSF56808">
    <property type="entry name" value="Ribosomal protein L1"/>
    <property type="match status" value="1"/>
</dbReference>
<evidence type="ECO:0000256" key="4">
    <source>
        <dbReference type="SAM" id="MobiDB-lite"/>
    </source>
</evidence>